<dbReference type="SUPFAM" id="SSF55315">
    <property type="entry name" value="L30e-like"/>
    <property type="match status" value="1"/>
</dbReference>
<dbReference type="EMBL" id="CP072384">
    <property type="protein sequence ID" value="QUC07229.1"/>
    <property type="molecule type" value="Genomic_DNA"/>
</dbReference>
<dbReference type="InterPro" id="IPR029064">
    <property type="entry name" value="Ribosomal_eL30-like_sf"/>
</dbReference>
<evidence type="ECO:0000313" key="5">
    <source>
        <dbReference type="Proteomes" id="UP000678513"/>
    </source>
</evidence>
<dbReference type="InterPro" id="IPR029026">
    <property type="entry name" value="tRNA_m1G_MTases_N"/>
</dbReference>
<organism evidence="4 5">
    <name type="scientific">Arachnia rubra</name>
    <dbReference type="NCBI Taxonomy" id="1547448"/>
    <lineage>
        <taxon>Bacteria</taxon>
        <taxon>Bacillati</taxon>
        <taxon>Actinomycetota</taxon>
        <taxon>Actinomycetes</taxon>
        <taxon>Propionibacteriales</taxon>
        <taxon>Propionibacteriaceae</taxon>
        <taxon>Arachnia</taxon>
    </lineage>
</organism>
<dbReference type="GO" id="GO:0008168">
    <property type="term" value="F:methyltransferase activity"/>
    <property type="evidence" value="ECO:0007669"/>
    <property type="project" value="UniProtKB-KW"/>
</dbReference>
<dbReference type="InterPro" id="IPR001537">
    <property type="entry name" value="SpoU_MeTrfase"/>
</dbReference>
<proteinExistence type="predicted"/>
<sequence length="262" mass="28472">MRFDIASIDDARLGDYVSLRDSQLRRRVEGERGIFIAEGDKIIRRAAEAGCRPRSFLLASKWLPGLADVLAAWPEVPCLVADDQLIEAVSGFHVHRGALASFERPDETPWEGILASRRVLVCQELVDHANVGSIMRVAAALGWDAVVISPGGADPLYRRAIKASMGTCFQVGWRRMTDPVADLDRLRAAGFDLAAATIGLEATTLTEYQAPERLALLLGSEGHGLSADWLAVADTRVRIEMATGIDSLNVATAAAIFAHWLR</sequence>
<dbReference type="PANTHER" id="PTHR43191">
    <property type="entry name" value="RRNA METHYLTRANSFERASE 3"/>
    <property type="match status" value="1"/>
</dbReference>
<name>A0ABX7Y270_9ACTN</name>
<keyword evidence="1 4" id="KW-0489">Methyltransferase</keyword>
<dbReference type="PANTHER" id="PTHR43191:SF12">
    <property type="entry name" value="RRNA METHYLASE"/>
    <property type="match status" value="1"/>
</dbReference>
<reference evidence="4 5" key="1">
    <citation type="submission" date="2021-03" db="EMBL/GenBank/DDBJ databases">
        <title>Human Oral Microbial Genomes.</title>
        <authorList>
            <person name="Johnston C.D."/>
            <person name="Chen T."/>
            <person name="Dewhirst F.E."/>
        </authorList>
    </citation>
    <scope>NUCLEOTIDE SEQUENCE [LARGE SCALE GENOMIC DNA]</scope>
    <source>
        <strain evidence="4 5">DSMZ 100122</strain>
    </source>
</reference>
<accession>A0ABX7Y270</accession>
<evidence type="ECO:0000256" key="1">
    <source>
        <dbReference type="ARBA" id="ARBA00022603"/>
    </source>
</evidence>
<evidence type="ECO:0000259" key="3">
    <source>
        <dbReference type="Pfam" id="PF00588"/>
    </source>
</evidence>
<gene>
    <name evidence="4" type="ORF">J5A65_09765</name>
</gene>
<evidence type="ECO:0000313" key="4">
    <source>
        <dbReference type="EMBL" id="QUC07229.1"/>
    </source>
</evidence>
<dbReference type="RefSeq" id="WP_212321544.1">
    <property type="nucleotide sequence ID" value="NZ_AP024463.1"/>
</dbReference>
<protein>
    <submittedName>
        <fullName evidence="4">RNA methyltransferase</fullName>
    </submittedName>
</protein>
<dbReference type="Proteomes" id="UP000678513">
    <property type="component" value="Chromosome"/>
</dbReference>
<dbReference type="Gene3D" id="3.30.1330.30">
    <property type="match status" value="1"/>
</dbReference>
<dbReference type="Gene3D" id="3.40.1280.10">
    <property type="match status" value="1"/>
</dbReference>
<keyword evidence="2" id="KW-0808">Transferase</keyword>
<dbReference type="InterPro" id="IPR029028">
    <property type="entry name" value="Alpha/beta_knot_MTases"/>
</dbReference>
<feature type="domain" description="tRNA/rRNA methyltransferase SpoU type" evidence="3">
    <location>
        <begin position="119"/>
        <end position="258"/>
    </location>
</feature>
<keyword evidence="5" id="KW-1185">Reference proteome</keyword>
<dbReference type="CDD" id="cd18095">
    <property type="entry name" value="SpoU-like_rRNA-MTase"/>
    <property type="match status" value="1"/>
</dbReference>
<dbReference type="GO" id="GO:0032259">
    <property type="term" value="P:methylation"/>
    <property type="evidence" value="ECO:0007669"/>
    <property type="project" value="UniProtKB-KW"/>
</dbReference>
<dbReference type="SUPFAM" id="SSF75217">
    <property type="entry name" value="alpha/beta knot"/>
    <property type="match status" value="1"/>
</dbReference>
<evidence type="ECO:0000256" key="2">
    <source>
        <dbReference type="ARBA" id="ARBA00022679"/>
    </source>
</evidence>
<dbReference type="Pfam" id="PF00588">
    <property type="entry name" value="SpoU_methylase"/>
    <property type="match status" value="1"/>
</dbReference>
<dbReference type="InterPro" id="IPR051259">
    <property type="entry name" value="rRNA_Methyltransferase"/>
</dbReference>